<feature type="region of interest" description="Disordered" evidence="1">
    <location>
        <begin position="198"/>
        <end position="232"/>
    </location>
</feature>
<feature type="compositionally biased region" description="Polar residues" evidence="1">
    <location>
        <begin position="82"/>
        <end position="91"/>
    </location>
</feature>
<dbReference type="EMBL" id="NWUJ01000012">
    <property type="protein sequence ID" value="PFH32000.1"/>
    <property type="molecule type" value="Genomic_DNA"/>
</dbReference>
<dbReference type="PANTHER" id="PTHR13027:SF7">
    <property type="entry name" value="VACUOLAR FUSION PROTEIN MON1 HOMOLOG"/>
    <property type="match status" value="1"/>
</dbReference>
<reference evidence="4 5" key="1">
    <citation type="submission" date="2017-09" db="EMBL/GenBank/DDBJ databases">
        <title>Genome sequencing of Besnoitia besnoiti strain Bb-Ger1.</title>
        <authorList>
            <person name="Schares G."/>
            <person name="Venepally P."/>
            <person name="Lorenzi H.A."/>
        </authorList>
    </citation>
    <scope>NUCLEOTIDE SEQUENCE [LARGE SCALE GENOMIC DNA]</scope>
    <source>
        <strain evidence="4 5">Bb-Ger1</strain>
    </source>
</reference>
<comment type="caution">
    <text evidence="4">The sequence shown here is derived from an EMBL/GenBank/DDBJ whole genome shotgun (WGS) entry which is preliminary data.</text>
</comment>
<sequence length="1040" mass="108655">MRSDSEFCPDDPASSTAGLQKPHAGSPKPMSVWSLFDEAADGSSRESSSPAAAQPAPQFAYSPSAGSFPPRVPSSGADNGALSPSSATAQRGQAPALSLHGSRESSASAEFFDASTEGDSFLVDDFSASNVTFPPANRSSGARDAALTPQAGSPAAGAWGAAAPGAWRREAIVRGRPDCSSSLAARATSLDAVRCAGGAASRAGGPQDGGACATGSKLGDSSGSAAGFQSMDDDGREDFARYAEGFMTPSLHSLEFVDAGDSRGASREVNNELPTQADSRDAAAGLAAGEARSPPADDGSDPQDDTYVHLASPGARDSAQRPEGDACSETAPAAAAAADAAPAASRTFVRSPAAALCASGSSSAAPSMLPLLPPSQLLNLPDSTVASAAAAAGVSVVPSLASTSGVSYATATTADVVVVHNRAASSAAPLNLSPGTGDCDTPPPFESAPGIEGQADAQRAAAEKTEGDARPAANGRAGGDKDHEGEGGGESERPRGDANGERQSDAGAPQSASHSVASPQEANRAQKTDAQETGDSQRRVAFRKLGGNEAAMPAGGAPGSFTSQNSLNKKKLHEDDSNPAWYAHKRHVFIFTFSGKPVYSRYGNEESLSAFSGALSAIVSKMESFFFFTKKQDCLRSMLAGDRRFVFLRRGPLYLVSVDSVSANVQQIRSALMLVHRQLLCILTKGIEKTLYSRPNFDVRPLLGGTDGILRNLLSHYSSSLLCVLYAASAASSPRKGPPSRLPSPSAALAPGAGSAASAGDVEALETEALEEKGGFEPLPLNSTMRHIANNMLKSFGTSHVLAGLVLADHRVVAMSLAKDVVLQPTDIILLINFVVASPALRQAESWTPVCLPGFNDRAFLYMYVRYLAPHVCYICLSSKNDGEQFFALSSHCTKTFALLTNTGCLNAIERSREYCPYSLPRSLWGSLALLHVGFFLPSSKQFFSSALSSEIDTGKHAIRDILKLYVQCDESVQGAKLPTHAYIETERHKAYVWRTTEFHLYAAVPSWIELTTAVLEQLAKWVMDQQPFLFITNIPTIAG</sequence>
<dbReference type="AlphaFoldDB" id="A0A2A9M9E2"/>
<dbReference type="OrthoDB" id="330989at2759"/>
<dbReference type="STRING" id="94643.A0A2A9M9E2"/>
<feature type="domain" description="FUZ/MON1/HPS1 second Longin" evidence="3">
    <location>
        <begin position="804"/>
        <end position="895"/>
    </location>
</feature>
<feature type="region of interest" description="Disordered" evidence="1">
    <location>
        <begin position="1"/>
        <end position="111"/>
    </location>
</feature>
<evidence type="ECO:0000259" key="2">
    <source>
        <dbReference type="Pfam" id="PF19036"/>
    </source>
</evidence>
<dbReference type="GO" id="GO:0006623">
    <property type="term" value="P:protein targeting to vacuole"/>
    <property type="evidence" value="ECO:0007669"/>
    <property type="project" value="InterPro"/>
</dbReference>
<evidence type="ECO:0000259" key="3">
    <source>
        <dbReference type="Pfam" id="PF19037"/>
    </source>
</evidence>
<dbReference type="VEuPathDB" id="ToxoDB:BESB_019410"/>
<feature type="compositionally biased region" description="Basic and acidic residues" evidence="1">
    <location>
        <begin position="478"/>
        <end position="504"/>
    </location>
</feature>
<organism evidence="4 5">
    <name type="scientific">Besnoitia besnoiti</name>
    <name type="common">Apicomplexan protozoan</name>
    <dbReference type="NCBI Taxonomy" id="94643"/>
    <lineage>
        <taxon>Eukaryota</taxon>
        <taxon>Sar</taxon>
        <taxon>Alveolata</taxon>
        <taxon>Apicomplexa</taxon>
        <taxon>Conoidasida</taxon>
        <taxon>Coccidia</taxon>
        <taxon>Eucoccidiorida</taxon>
        <taxon>Eimeriorina</taxon>
        <taxon>Sarcocystidae</taxon>
        <taxon>Besnoitia</taxon>
    </lineage>
</organism>
<feature type="domain" description="FUZ/MON1/HPS1 first Longin" evidence="2">
    <location>
        <begin position="586"/>
        <end position="713"/>
    </location>
</feature>
<evidence type="ECO:0000313" key="4">
    <source>
        <dbReference type="EMBL" id="PFH32000.1"/>
    </source>
</evidence>
<proteinExistence type="predicted"/>
<feature type="region of interest" description="Disordered" evidence="1">
    <location>
        <begin position="132"/>
        <end position="160"/>
    </location>
</feature>
<dbReference type="GeneID" id="40307002"/>
<accession>A0A2A9M9E2</accession>
<evidence type="ECO:0000313" key="5">
    <source>
        <dbReference type="Proteomes" id="UP000224006"/>
    </source>
</evidence>
<dbReference type="PANTHER" id="PTHR13027">
    <property type="entry name" value="SAND PROTEIN-RELATED"/>
    <property type="match status" value="1"/>
</dbReference>
<dbReference type="InterPro" id="IPR004353">
    <property type="entry name" value="Mon1"/>
</dbReference>
<feature type="compositionally biased region" description="Low complexity" evidence="1">
    <location>
        <begin position="151"/>
        <end position="160"/>
    </location>
</feature>
<gene>
    <name evidence="4" type="ORF">BESB_019410</name>
</gene>
<dbReference type="RefSeq" id="XP_029216009.1">
    <property type="nucleotide sequence ID" value="XM_029360650.1"/>
</dbReference>
<feature type="compositionally biased region" description="Low complexity" evidence="1">
    <location>
        <begin position="282"/>
        <end position="293"/>
    </location>
</feature>
<evidence type="ECO:0000256" key="1">
    <source>
        <dbReference type="SAM" id="MobiDB-lite"/>
    </source>
</evidence>
<name>A0A2A9M9E2_BESBE</name>
<feature type="region of interest" description="Disordered" evidence="1">
    <location>
        <begin position="734"/>
        <end position="754"/>
    </location>
</feature>
<feature type="region of interest" description="Disordered" evidence="1">
    <location>
        <begin position="262"/>
        <end position="331"/>
    </location>
</feature>
<dbReference type="InterPro" id="IPR043972">
    <property type="entry name" value="FUZ/MON1/HPS1_longin_1"/>
</dbReference>
<dbReference type="InterPro" id="IPR043971">
    <property type="entry name" value="FUZ/MON1/HPS1_longin_2"/>
</dbReference>
<dbReference type="Pfam" id="PF19037">
    <property type="entry name" value="Fuz_longin_2"/>
    <property type="match status" value="1"/>
</dbReference>
<protein>
    <submittedName>
        <fullName evidence="4">Trafficking protein mon1 subfamily protein</fullName>
    </submittedName>
</protein>
<dbReference type="Proteomes" id="UP000224006">
    <property type="component" value="Chromosome XI"/>
</dbReference>
<feature type="compositionally biased region" description="Low complexity" evidence="1">
    <location>
        <begin position="41"/>
        <end position="65"/>
    </location>
</feature>
<feature type="compositionally biased region" description="Basic and acidic residues" evidence="1">
    <location>
        <begin position="524"/>
        <end position="537"/>
    </location>
</feature>
<keyword evidence="5" id="KW-1185">Reference proteome</keyword>
<feature type="compositionally biased region" description="Low complexity" evidence="1">
    <location>
        <begin position="743"/>
        <end position="754"/>
    </location>
</feature>
<dbReference type="PRINTS" id="PR01546">
    <property type="entry name" value="YEAST73DUF"/>
</dbReference>
<dbReference type="Pfam" id="PF19036">
    <property type="entry name" value="Fuz_longin_1"/>
    <property type="match status" value="1"/>
</dbReference>
<feature type="compositionally biased region" description="Polar residues" evidence="1">
    <location>
        <begin position="510"/>
        <end position="523"/>
    </location>
</feature>
<dbReference type="KEGG" id="bbes:BESB_019410"/>
<dbReference type="GO" id="GO:0016192">
    <property type="term" value="P:vesicle-mediated transport"/>
    <property type="evidence" value="ECO:0007669"/>
    <property type="project" value="InterPro"/>
</dbReference>
<feature type="region of interest" description="Disordered" evidence="1">
    <location>
        <begin position="427"/>
        <end position="537"/>
    </location>
</feature>
<feature type="region of interest" description="Disordered" evidence="1">
    <location>
        <begin position="549"/>
        <end position="573"/>
    </location>
</feature>